<dbReference type="EMBL" id="OU015584">
    <property type="protein sequence ID" value="CAG5079200.1"/>
    <property type="molecule type" value="Genomic_DNA"/>
</dbReference>
<reference evidence="2" key="1">
    <citation type="submission" date="2021-04" db="EMBL/GenBank/DDBJ databases">
        <authorList>
            <person name="Rodrigo-Torres L."/>
            <person name="Arahal R. D."/>
            <person name="Lucena T."/>
        </authorList>
    </citation>
    <scope>NUCLEOTIDE SEQUENCE</scope>
    <source>
        <strain evidence="2">AS29M-1</strain>
    </source>
</reference>
<keyword evidence="1" id="KW-0472">Membrane</keyword>
<dbReference type="KEGG" id="ptan:CRYO30217_00885"/>
<evidence type="ECO:0000313" key="2">
    <source>
        <dbReference type="EMBL" id="CAG5079200.1"/>
    </source>
</evidence>
<feature type="transmembrane region" description="Helical" evidence="1">
    <location>
        <begin position="272"/>
        <end position="292"/>
    </location>
</feature>
<protein>
    <submittedName>
        <fullName evidence="2">Uncharacterized protein</fullName>
    </submittedName>
</protein>
<name>A0A916NQJ4_9FLAO</name>
<evidence type="ECO:0000256" key="1">
    <source>
        <dbReference type="SAM" id="Phobius"/>
    </source>
</evidence>
<keyword evidence="1" id="KW-0812">Transmembrane</keyword>
<feature type="transmembrane region" description="Helical" evidence="1">
    <location>
        <begin position="47"/>
        <end position="65"/>
    </location>
</feature>
<gene>
    <name evidence="2" type="ORF">CRYO30217_00885</name>
</gene>
<dbReference type="AlphaFoldDB" id="A0A916NQJ4"/>
<dbReference type="Proteomes" id="UP000683507">
    <property type="component" value="Chromosome"/>
</dbReference>
<keyword evidence="3" id="KW-1185">Reference proteome</keyword>
<organism evidence="2 3">
    <name type="scientific">Parvicella tangerina</name>
    <dbReference type="NCBI Taxonomy" id="2829795"/>
    <lineage>
        <taxon>Bacteria</taxon>
        <taxon>Pseudomonadati</taxon>
        <taxon>Bacteroidota</taxon>
        <taxon>Flavobacteriia</taxon>
        <taxon>Flavobacteriales</taxon>
        <taxon>Parvicellaceae</taxon>
        <taxon>Parvicella</taxon>
    </lineage>
</organism>
<keyword evidence="1" id="KW-1133">Transmembrane helix</keyword>
<feature type="transmembrane region" description="Helical" evidence="1">
    <location>
        <begin position="86"/>
        <end position="103"/>
    </location>
</feature>
<feature type="transmembrane region" description="Helical" evidence="1">
    <location>
        <begin position="21"/>
        <end position="41"/>
    </location>
</feature>
<sequence>MKHYFSIQLKRLIRFFEKRGFSLGLAVALILVLFVGGTYFLHQKTPYAAWIIFGIVVTVLFPLSSRTRYDHLQLIFKSTEVFKVRLLENLLISIPFLICMGSLNWVVAVITFVPITVLAFKIRHRILPFSLPTPFQKIPVHFPSGFRKYFFLHLFTIPLAVFAISIENYNLGLFAIILNWLFVFGYFGKVEPLEYVWIHSKTPKQFLMTKIKEGILGSSFIIVPIALVFIAVDFSVWYFPVVIYLLGLINLINLILASYISFPDEMSLPNGILIAITFMLPPLALIGLGYFYTKASQNLKLILNDSDK</sequence>
<proteinExistence type="predicted"/>
<dbReference type="RefSeq" id="WP_258541107.1">
    <property type="nucleotide sequence ID" value="NZ_OU015584.1"/>
</dbReference>
<feature type="transmembrane region" description="Helical" evidence="1">
    <location>
        <begin position="211"/>
        <end position="231"/>
    </location>
</feature>
<feature type="transmembrane region" description="Helical" evidence="1">
    <location>
        <begin position="149"/>
        <end position="166"/>
    </location>
</feature>
<feature type="transmembrane region" description="Helical" evidence="1">
    <location>
        <begin position="172"/>
        <end position="190"/>
    </location>
</feature>
<feature type="transmembrane region" description="Helical" evidence="1">
    <location>
        <begin position="237"/>
        <end position="260"/>
    </location>
</feature>
<accession>A0A916NQJ4</accession>
<evidence type="ECO:0000313" key="3">
    <source>
        <dbReference type="Proteomes" id="UP000683507"/>
    </source>
</evidence>